<evidence type="ECO:0000313" key="13">
    <source>
        <dbReference type="EMBL" id="VYT96861.1"/>
    </source>
</evidence>
<keyword evidence="5 12" id="KW-0812">Transmembrane</keyword>
<dbReference type="EC" id="2.7.8.5" evidence="13"/>
<evidence type="ECO:0000256" key="6">
    <source>
        <dbReference type="ARBA" id="ARBA00022989"/>
    </source>
</evidence>
<dbReference type="GO" id="GO:0016020">
    <property type="term" value="C:membrane"/>
    <property type="evidence" value="ECO:0007669"/>
    <property type="project" value="UniProtKB-SubCell"/>
</dbReference>
<protein>
    <submittedName>
        <fullName evidence="13">CDP-diacylglycerol--glycerol-3-phosphate 3-phosphatidyl-transferase 2</fullName>
        <ecNumber evidence="13">2.7.8.5</ecNumber>
    </submittedName>
</protein>
<sequence length="264" mass="29324">MSGHSMLTLDRHRQNGYSIESFVVYQRGNPVGIKKKIKKELIGTSDYPSNKIFTISNFITFTRLVLTLVFLYLFVTDNNRVVAIVIYAIAASTDWMDGQIARMTKTVSWLGKVMDPICDRALLFTGVLGLVVRGELPIWVCVLIIGRDIYLGIGTLTVRHYHRRPIDVVFPGKIATALLMTGFSLMLLGYPVVDGWHMLPATYTAFPGLNGSSVPLGIFFVYGGVIFSMLTAVIYTIKGGVAIKQAIAHPEDEDIDFLNPEIED</sequence>
<dbReference type="PROSITE" id="PS00379">
    <property type="entry name" value="CDP_ALCOHOL_P_TRANSF"/>
    <property type="match status" value="1"/>
</dbReference>
<comment type="subcellular location">
    <subcellularLocation>
        <location evidence="1">Membrane</location>
        <topology evidence="1">Multi-pass membrane protein</topology>
    </subcellularLocation>
</comment>
<dbReference type="InterPro" id="IPR000462">
    <property type="entry name" value="CDP-OH_P_trans"/>
</dbReference>
<evidence type="ECO:0000256" key="8">
    <source>
        <dbReference type="ARBA" id="ARBA00023136"/>
    </source>
</evidence>
<keyword evidence="7" id="KW-0443">Lipid metabolism</keyword>
<keyword evidence="9" id="KW-0594">Phospholipid biosynthesis</keyword>
<accession>A0A6N3AYX6</accession>
<evidence type="ECO:0000256" key="11">
    <source>
        <dbReference type="RuleBase" id="RU003750"/>
    </source>
</evidence>
<dbReference type="AlphaFoldDB" id="A0A6N3AYX6"/>
<feature type="transmembrane region" description="Helical" evidence="12">
    <location>
        <begin position="52"/>
        <end position="74"/>
    </location>
</feature>
<keyword evidence="3" id="KW-0444">Lipid biosynthesis</keyword>
<gene>
    <name evidence="13" type="primary">pgsA2</name>
    <name evidence="13" type="ORF">CALFYP39_01076</name>
</gene>
<name>A0A6N3AYX6_9ACTN</name>
<keyword evidence="10" id="KW-1208">Phospholipid metabolism</keyword>
<reference evidence="13" key="1">
    <citation type="submission" date="2019-11" db="EMBL/GenBank/DDBJ databases">
        <authorList>
            <person name="Feng L."/>
        </authorList>
    </citation>
    <scope>NUCLEOTIDE SEQUENCE</scope>
    <source>
        <strain evidence="13">CaerofaciensLFYP39</strain>
    </source>
</reference>
<evidence type="ECO:0000256" key="5">
    <source>
        <dbReference type="ARBA" id="ARBA00022692"/>
    </source>
</evidence>
<feature type="transmembrane region" description="Helical" evidence="12">
    <location>
        <begin position="121"/>
        <end position="145"/>
    </location>
</feature>
<evidence type="ECO:0000256" key="3">
    <source>
        <dbReference type="ARBA" id="ARBA00022516"/>
    </source>
</evidence>
<proteinExistence type="inferred from homology"/>
<evidence type="ECO:0000256" key="1">
    <source>
        <dbReference type="ARBA" id="ARBA00004141"/>
    </source>
</evidence>
<keyword evidence="6 12" id="KW-1133">Transmembrane helix</keyword>
<keyword evidence="8 12" id="KW-0472">Membrane</keyword>
<keyword evidence="4 11" id="KW-0808">Transferase</keyword>
<evidence type="ECO:0000256" key="4">
    <source>
        <dbReference type="ARBA" id="ARBA00022679"/>
    </source>
</evidence>
<dbReference type="GO" id="GO:0046474">
    <property type="term" value="P:glycerophospholipid biosynthetic process"/>
    <property type="evidence" value="ECO:0007669"/>
    <property type="project" value="TreeGrafter"/>
</dbReference>
<dbReference type="GO" id="GO:0008444">
    <property type="term" value="F:CDP-diacylglycerol-glycerol-3-phosphate 3-phosphatidyltransferase activity"/>
    <property type="evidence" value="ECO:0007669"/>
    <property type="project" value="UniProtKB-EC"/>
</dbReference>
<organism evidence="13">
    <name type="scientific">Collinsella aerofaciens</name>
    <dbReference type="NCBI Taxonomy" id="74426"/>
    <lineage>
        <taxon>Bacteria</taxon>
        <taxon>Bacillati</taxon>
        <taxon>Actinomycetota</taxon>
        <taxon>Coriobacteriia</taxon>
        <taxon>Coriobacteriales</taxon>
        <taxon>Coriobacteriaceae</taxon>
        <taxon>Collinsella</taxon>
    </lineage>
</organism>
<evidence type="ECO:0000256" key="9">
    <source>
        <dbReference type="ARBA" id="ARBA00023209"/>
    </source>
</evidence>
<dbReference type="InterPro" id="IPR043130">
    <property type="entry name" value="CDP-OH_PTrfase_TM_dom"/>
</dbReference>
<dbReference type="PANTHER" id="PTHR14269:SF11">
    <property type="entry name" value="CDP-DIACYLGLYCEROL--GLYCEROL-3-PHOSPHATE 3-PHOSPHATIDYLTRANSFERASE"/>
    <property type="match status" value="1"/>
</dbReference>
<evidence type="ECO:0000256" key="2">
    <source>
        <dbReference type="ARBA" id="ARBA00010441"/>
    </source>
</evidence>
<evidence type="ECO:0000256" key="7">
    <source>
        <dbReference type="ARBA" id="ARBA00023098"/>
    </source>
</evidence>
<evidence type="ECO:0000256" key="10">
    <source>
        <dbReference type="ARBA" id="ARBA00023264"/>
    </source>
</evidence>
<evidence type="ECO:0000256" key="12">
    <source>
        <dbReference type="SAM" id="Phobius"/>
    </source>
</evidence>
<feature type="transmembrane region" description="Helical" evidence="12">
    <location>
        <begin position="213"/>
        <end position="237"/>
    </location>
</feature>
<dbReference type="InterPro" id="IPR050324">
    <property type="entry name" value="CDP-alcohol_PTase-I"/>
</dbReference>
<dbReference type="InterPro" id="IPR048254">
    <property type="entry name" value="CDP_ALCOHOL_P_TRANSF_CS"/>
</dbReference>
<dbReference type="Gene3D" id="1.20.120.1760">
    <property type="match status" value="1"/>
</dbReference>
<dbReference type="EMBL" id="CACRTW010000017">
    <property type="protein sequence ID" value="VYT96861.1"/>
    <property type="molecule type" value="Genomic_DNA"/>
</dbReference>
<dbReference type="PANTHER" id="PTHR14269">
    <property type="entry name" value="CDP-DIACYLGLYCEROL--GLYCEROL-3-PHOSPHATE 3-PHOSPHATIDYLTRANSFERASE-RELATED"/>
    <property type="match status" value="1"/>
</dbReference>
<feature type="transmembrane region" description="Helical" evidence="12">
    <location>
        <begin position="81"/>
        <end position="101"/>
    </location>
</feature>
<comment type="similarity">
    <text evidence="2 11">Belongs to the CDP-alcohol phosphatidyltransferase class-I family.</text>
</comment>
<dbReference type="Pfam" id="PF01066">
    <property type="entry name" value="CDP-OH_P_transf"/>
    <property type="match status" value="1"/>
</dbReference>
<feature type="transmembrane region" description="Helical" evidence="12">
    <location>
        <begin position="166"/>
        <end position="193"/>
    </location>
</feature>